<name>A0A427Y3H8_9TREE</name>
<dbReference type="PANTHER" id="PTHR10687">
    <property type="entry name" value="SECRETORY CARRIER-ASSOCIATED MEMBRANE PROTEIN SCAMP"/>
    <property type="match status" value="1"/>
</dbReference>
<comment type="subcellular location">
    <subcellularLocation>
        <location evidence="1">Membrane</location>
        <topology evidence="1">Multi-pass membrane protein</topology>
    </subcellularLocation>
</comment>
<dbReference type="GO" id="GO:0055038">
    <property type="term" value="C:recycling endosome membrane"/>
    <property type="evidence" value="ECO:0007669"/>
    <property type="project" value="TreeGrafter"/>
</dbReference>
<evidence type="ECO:0000256" key="4">
    <source>
        <dbReference type="ARBA" id="ARBA00023136"/>
    </source>
</evidence>
<dbReference type="OrthoDB" id="242866at2759"/>
<evidence type="ECO:0000256" key="6">
    <source>
        <dbReference type="SAM" id="Phobius"/>
    </source>
</evidence>
<evidence type="ECO:0000313" key="7">
    <source>
        <dbReference type="EMBL" id="RSH85633.1"/>
    </source>
</evidence>
<proteinExistence type="predicted"/>
<feature type="transmembrane region" description="Helical" evidence="6">
    <location>
        <begin position="168"/>
        <end position="189"/>
    </location>
</feature>
<feature type="compositionally biased region" description="Gly residues" evidence="5">
    <location>
        <begin position="52"/>
        <end position="61"/>
    </location>
</feature>
<sequence>MSASANPFEPQPLDANPFEPSTSSNPFSHPNDSAFSLESADTERAAPASKGFGFGTGGYGQGAAPSGPNRGAAPGTSDFEERERRLREREEAVRAREHAVGMKENNWPPFFPFIHHAPDELPEQHRTVGKLLYAQWLALAATLIVNLLGCIFLLIAGSSEGGADTAAAGGYLPVIGVLSFLLWYRPIYLGLDRTEGKAMAFFFYIYFLFAGFNLLFAIYMAIGIPSTGSAGLINTISMFSKSHILAGVFGALSSVGWILQAAGGGILYKRIWDFKNGNGDITFQAASDQFKRSTLTNIILHQSRV</sequence>
<keyword evidence="4 6" id="KW-0472">Membrane</keyword>
<organism evidence="7 8">
    <name type="scientific">Saitozyma podzolica</name>
    <dbReference type="NCBI Taxonomy" id="1890683"/>
    <lineage>
        <taxon>Eukaryota</taxon>
        <taxon>Fungi</taxon>
        <taxon>Dikarya</taxon>
        <taxon>Basidiomycota</taxon>
        <taxon>Agaricomycotina</taxon>
        <taxon>Tremellomycetes</taxon>
        <taxon>Tremellales</taxon>
        <taxon>Trimorphomycetaceae</taxon>
        <taxon>Saitozyma</taxon>
    </lineage>
</organism>
<dbReference type="GO" id="GO:0032588">
    <property type="term" value="C:trans-Golgi network membrane"/>
    <property type="evidence" value="ECO:0007669"/>
    <property type="project" value="TreeGrafter"/>
</dbReference>
<evidence type="ECO:0000256" key="1">
    <source>
        <dbReference type="ARBA" id="ARBA00004141"/>
    </source>
</evidence>
<dbReference type="PANTHER" id="PTHR10687:SF90">
    <property type="entry name" value="SECRETORY CARRIER MEMBRANE PROTEIN"/>
    <property type="match status" value="1"/>
</dbReference>
<feature type="transmembrane region" description="Helical" evidence="6">
    <location>
        <begin position="244"/>
        <end position="268"/>
    </location>
</feature>
<evidence type="ECO:0000256" key="3">
    <source>
        <dbReference type="ARBA" id="ARBA00022989"/>
    </source>
</evidence>
<dbReference type="AlphaFoldDB" id="A0A427Y3H8"/>
<reference evidence="7 8" key="1">
    <citation type="submission" date="2018-11" db="EMBL/GenBank/DDBJ databases">
        <title>Genome sequence of Saitozyma podzolica DSM 27192.</title>
        <authorList>
            <person name="Aliyu H."/>
            <person name="Gorte O."/>
            <person name="Ochsenreither K."/>
        </authorList>
    </citation>
    <scope>NUCLEOTIDE SEQUENCE [LARGE SCALE GENOMIC DNA]</scope>
    <source>
        <strain evidence="7 8">DSM 27192</strain>
    </source>
</reference>
<protein>
    <recommendedName>
        <fullName evidence="9">Scamp-domain-containing protein</fullName>
    </recommendedName>
</protein>
<dbReference type="Proteomes" id="UP000279259">
    <property type="component" value="Unassembled WGS sequence"/>
</dbReference>
<accession>A0A427Y3H8</accession>
<keyword evidence="2 6" id="KW-0812">Transmembrane</keyword>
<dbReference type="InterPro" id="IPR007273">
    <property type="entry name" value="SCAMP"/>
</dbReference>
<keyword evidence="8" id="KW-1185">Reference proteome</keyword>
<gene>
    <name evidence="7" type="ORF">EHS25_003773</name>
</gene>
<feature type="transmembrane region" description="Helical" evidence="6">
    <location>
        <begin position="136"/>
        <end position="156"/>
    </location>
</feature>
<evidence type="ECO:0000256" key="5">
    <source>
        <dbReference type="SAM" id="MobiDB-lite"/>
    </source>
</evidence>
<feature type="transmembrane region" description="Helical" evidence="6">
    <location>
        <begin position="201"/>
        <end position="224"/>
    </location>
</feature>
<dbReference type="EMBL" id="RSCD01000019">
    <property type="protein sequence ID" value="RSH85633.1"/>
    <property type="molecule type" value="Genomic_DNA"/>
</dbReference>
<feature type="region of interest" description="Disordered" evidence="5">
    <location>
        <begin position="1"/>
        <end position="97"/>
    </location>
</feature>
<keyword evidence="3 6" id="KW-1133">Transmembrane helix</keyword>
<feature type="compositionally biased region" description="Basic and acidic residues" evidence="5">
    <location>
        <begin position="79"/>
        <end position="97"/>
    </location>
</feature>
<evidence type="ECO:0008006" key="9">
    <source>
        <dbReference type="Google" id="ProtNLM"/>
    </source>
</evidence>
<evidence type="ECO:0000313" key="8">
    <source>
        <dbReference type="Proteomes" id="UP000279259"/>
    </source>
</evidence>
<evidence type="ECO:0000256" key="2">
    <source>
        <dbReference type="ARBA" id="ARBA00022692"/>
    </source>
</evidence>
<feature type="compositionally biased region" description="Polar residues" evidence="5">
    <location>
        <begin position="19"/>
        <end position="36"/>
    </location>
</feature>
<dbReference type="GO" id="GO:0015031">
    <property type="term" value="P:protein transport"/>
    <property type="evidence" value="ECO:0007669"/>
    <property type="project" value="InterPro"/>
</dbReference>
<dbReference type="Pfam" id="PF04144">
    <property type="entry name" value="SCAMP"/>
    <property type="match status" value="1"/>
</dbReference>
<comment type="caution">
    <text evidence="7">The sequence shown here is derived from an EMBL/GenBank/DDBJ whole genome shotgun (WGS) entry which is preliminary data.</text>
</comment>